<name>A0A9P4MX51_9PLEO</name>
<dbReference type="PANTHER" id="PTHR43712:SF2">
    <property type="entry name" value="O-METHYLTRANSFERASE CICE"/>
    <property type="match status" value="1"/>
</dbReference>
<evidence type="ECO:0000256" key="3">
    <source>
        <dbReference type="ARBA" id="ARBA00022691"/>
    </source>
</evidence>
<dbReference type="EMBL" id="ML993849">
    <property type="protein sequence ID" value="KAF2205777.1"/>
    <property type="molecule type" value="Genomic_DNA"/>
</dbReference>
<keyword evidence="1 6" id="KW-0489">Methyltransferase</keyword>
<dbReference type="Proteomes" id="UP000799536">
    <property type="component" value="Unassembled WGS sequence"/>
</dbReference>
<dbReference type="AlphaFoldDB" id="A0A9P4MX51"/>
<evidence type="ECO:0000256" key="1">
    <source>
        <dbReference type="ARBA" id="ARBA00022603"/>
    </source>
</evidence>
<evidence type="ECO:0000256" key="2">
    <source>
        <dbReference type="ARBA" id="ARBA00022679"/>
    </source>
</evidence>
<dbReference type="Gene3D" id="1.10.10.10">
    <property type="entry name" value="Winged helix-like DNA-binding domain superfamily/Winged helix DNA-binding domain"/>
    <property type="match status" value="1"/>
</dbReference>
<dbReference type="SUPFAM" id="SSF53335">
    <property type="entry name" value="S-adenosyl-L-methionine-dependent methyltransferases"/>
    <property type="match status" value="1"/>
</dbReference>
<gene>
    <name evidence="6" type="ORF">GQ43DRAFT_496181</name>
</gene>
<accession>A0A9P4MX51</accession>
<dbReference type="GO" id="GO:0046983">
    <property type="term" value="F:protein dimerization activity"/>
    <property type="evidence" value="ECO:0007669"/>
    <property type="project" value="InterPro"/>
</dbReference>
<reference evidence="6" key="1">
    <citation type="journal article" date="2020" name="Stud. Mycol.">
        <title>101 Dothideomycetes genomes: a test case for predicting lifestyles and emergence of pathogens.</title>
        <authorList>
            <person name="Haridas S."/>
            <person name="Albert R."/>
            <person name="Binder M."/>
            <person name="Bloem J."/>
            <person name="Labutti K."/>
            <person name="Salamov A."/>
            <person name="Andreopoulos B."/>
            <person name="Baker S."/>
            <person name="Barry K."/>
            <person name="Bills G."/>
            <person name="Bluhm B."/>
            <person name="Cannon C."/>
            <person name="Castanera R."/>
            <person name="Culley D."/>
            <person name="Daum C."/>
            <person name="Ezra D."/>
            <person name="Gonzalez J."/>
            <person name="Henrissat B."/>
            <person name="Kuo A."/>
            <person name="Liang C."/>
            <person name="Lipzen A."/>
            <person name="Lutzoni F."/>
            <person name="Magnuson J."/>
            <person name="Mondo S."/>
            <person name="Nolan M."/>
            <person name="Ohm R."/>
            <person name="Pangilinan J."/>
            <person name="Park H.-J."/>
            <person name="Ramirez L."/>
            <person name="Alfaro M."/>
            <person name="Sun H."/>
            <person name="Tritt A."/>
            <person name="Yoshinaga Y."/>
            <person name="Zwiers L.-H."/>
            <person name="Turgeon B."/>
            <person name="Goodwin S."/>
            <person name="Spatafora J."/>
            <person name="Crous P."/>
            <person name="Grigoriev I."/>
        </authorList>
    </citation>
    <scope>NUCLEOTIDE SEQUENCE</scope>
    <source>
        <strain evidence="6">ATCC 74209</strain>
    </source>
</reference>
<dbReference type="Pfam" id="PF00891">
    <property type="entry name" value="Methyltransf_2"/>
    <property type="match status" value="1"/>
</dbReference>
<dbReference type="Gene3D" id="3.40.50.150">
    <property type="entry name" value="Vaccinia Virus protein VP39"/>
    <property type="match status" value="1"/>
</dbReference>
<dbReference type="GO" id="GO:0032259">
    <property type="term" value="P:methylation"/>
    <property type="evidence" value="ECO:0007669"/>
    <property type="project" value="UniProtKB-KW"/>
</dbReference>
<dbReference type="InterPro" id="IPR029063">
    <property type="entry name" value="SAM-dependent_MTases_sf"/>
</dbReference>
<dbReference type="InterPro" id="IPR012967">
    <property type="entry name" value="COMT_dimerisation"/>
</dbReference>
<evidence type="ECO:0000313" key="6">
    <source>
        <dbReference type="EMBL" id="KAF2205777.1"/>
    </source>
</evidence>
<comment type="caution">
    <text evidence="6">The sequence shown here is derived from an EMBL/GenBank/DDBJ whole genome shotgun (WGS) entry which is preliminary data.</text>
</comment>
<evidence type="ECO:0000259" key="5">
    <source>
        <dbReference type="Pfam" id="PF08100"/>
    </source>
</evidence>
<dbReference type="OrthoDB" id="2410195at2759"/>
<dbReference type="InterPro" id="IPR001077">
    <property type="entry name" value="COMT_C"/>
</dbReference>
<sequence>MERQPKSLPDAVQLLQTLDLISTSVKAVIAECEQKASARILPSQELFDAQRIVIAATGKLTELVSEPSARILEVATQFQESRAIYIAAERRIPDVLSKAGDGAMSVYDISKEVKIESRKLSRILRYLCTIGIFKETGRDVFSNNSISAALVSNEPLRAYVLLVNSEGFTASSETGPSYDVQKTAWQDAIGTNKTRWEWLEERVKPEKLQDSGGHYPGLPSLALETPPTGEDGLVARPELEIMGLSMVGGGRVFGTAHVYDYPWASLGDALIVDVGGGVGGFSLQLSKVYPTLTFIVQDRAPVVKQGQEKVWPKENPEALQAGRVEFVPHSFFDKNPTVGADIYYLRYVLHNWSDDYCVQILTRIRQSMEPHSRLLICDQVMNTTLGNTIQKPAPHPLPANYGYSMCFSHSRDITMMASINGIERTPEEFESILAASGLKIKQIWDCRSQVSLIEAVLA</sequence>
<feature type="domain" description="O-methyltransferase C-terminal" evidence="4">
    <location>
        <begin position="270"/>
        <end position="438"/>
    </location>
</feature>
<dbReference type="InterPro" id="IPR036388">
    <property type="entry name" value="WH-like_DNA-bd_sf"/>
</dbReference>
<evidence type="ECO:0000313" key="7">
    <source>
        <dbReference type="Proteomes" id="UP000799536"/>
    </source>
</evidence>
<keyword evidence="2" id="KW-0808">Transferase</keyword>
<feature type="domain" description="O-methyltransferase dimerisation" evidence="5">
    <location>
        <begin position="73"/>
        <end position="152"/>
    </location>
</feature>
<protein>
    <submittedName>
        <fullName evidence="6">S-adenosyl-L-methionine-dependent methyltransferase</fullName>
    </submittedName>
</protein>
<keyword evidence="3" id="KW-0949">S-adenosyl-L-methionine</keyword>
<organism evidence="6 7">
    <name type="scientific">Delitschia confertaspora ATCC 74209</name>
    <dbReference type="NCBI Taxonomy" id="1513339"/>
    <lineage>
        <taxon>Eukaryota</taxon>
        <taxon>Fungi</taxon>
        <taxon>Dikarya</taxon>
        <taxon>Ascomycota</taxon>
        <taxon>Pezizomycotina</taxon>
        <taxon>Dothideomycetes</taxon>
        <taxon>Pleosporomycetidae</taxon>
        <taxon>Pleosporales</taxon>
        <taxon>Delitschiaceae</taxon>
        <taxon>Delitschia</taxon>
    </lineage>
</organism>
<keyword evidence="7" id="KW-1185">Reference proteome</keyword>
<proteinExistence type="predicted"/>
<dbReference type="InterPro" id="IPR016461">
    <property type="entry name" value="COMT-like"/>
</dbReference>
<dbReference type="PROSITE" id="PS51683">
    <property type="entry name" value="SAM_OMT_II"/>
    <property type="match status" value="1"/>
</dbReference>
<dbReference type="SUPFAM" id="SSF46785">
    <property type="entry name" value="Winged helix' DNA-binding domain"/>
    <property type="match status" value="1"/>
</dbReference>
<dbReference type="GO" id="GO:0008171">
    <property type="term" value="F:O-methyltransferase activity"/>
    <property type="evidence" value="ECO:0007669"/>
    <property type="project" value="InterPro"/>
</dbReference>
<dbReference type="PANTHER" id="PTHR43712">
    <property type="entry name" value="PUTATIVE (AFU_ORTHOLOGUE AFUA_4G14580)-RELATED"/>
    <property type="match status" value="1"/>
</dbReference>
<dbReference type="InterPro" id="IPR036390">
    <property type="entry name" value="WH_DNA-bd_sf"/>
</dbReference>
<evidence type="ECO:0000259" key="4">
    <source>
        <dbReference type="Pfam" id="PF00891"/>
    </source>
</evidence>
<dbReference type="Pfam" id="PF08100">
    <property type="entry name" value="Dimerisation"/>
    <property type="match status" value="1"/>
</dbReference>